<dbReference type="KEGG" id="awo:Awo_c27500"/>
<name>H6LG25_ACEWD</name>
<evidence type="ECO:0000259" key="1">
    <source>
        <dbReference type="Pfam" id="PF13556"/>
    </source>
</evidence>
<dbReference type="OrthoDB" id="212459at2"/>
<dbReference type="eggNOG" id="COG2508">
    <property type="taxonomic scope" value="Bacteria"/>
</dbReference>
<dbReference type="Proteomes" id="UP000007177">
    <property type="component" value="Chromosome"/>
</dbReference>
<protein>
    <submittedName>
        <fullName evidence="2">Transcriptional regulator PucR family</fullName>
    </submittedName>
</protein>
<gene>
    <name evidence="2" type="ordered locus">Awo_c27500</name>
</gene>
<dbReference type="Gene3D" id="1.10.10.2840">
    <property type="entry name" value="PucR C-terminal helix-turn-helix domain"/>
    <property type="match status" value="1"/>
</dbReference>
<keyword evidence="3" id="KW-1185">Reference proteome</keyword>
<dbReference type="InterPro" id="IPR025736">
    <property type="entry name" value="PucR_C-HTH_dom"/>
</dbReference>
<evidence type="ECO:0000313" key="3">
    <source>
        <dbReference type="Proteomes" id="UP000007177"/>
    </source>
</evidence>
<dbReference type="Pfam" id="PF13556">
    <property type="entry name" value="HTH_30"/>
    <property type="match status" value="1"/>
</dbReference>
<accession>H6LG25</accession>
<dbReference type="EMBL" id="CP002987">
    <property type="protein sequence ID" value="AFA49501.1"/>
    <property type="molecule type" value="Genomic_DNA"/>
</dbReference>
<dbReference type="InterPro" id="IPR042070">
    <property type="entry name" value="PucR_C-HTH_sf"/>
</dbReference>
<organism evidence="2 3">
    <name type="scientific">Acetobacterium woodii (strain ATCC 29683 / DSM 1030 / JCM 2381 / KCTC 1655 / WB1)</name>
    <dbReference type="NCBI Taxonomy" id="931626"/>
    <lineage>
        <taxon>Bacteria</taxon>
        <taxon>Bacillati</taxon>
        <taxon>Bacillota</taxon>
        <taxon>Clostridia</taxon>
        <taxon>Eubacteriales</taxon>
        <taxon>Eubacteriaceae</taxon>
        <taxon>Acetobacterium</taxon>
    </lineage>
</organism>
<sequence>MKMEISINEIAKILQDYDPEVGIADQEKALVSNVVLVDDGIKNLNPDLLYICDSRQFREIIKTAGAGNFLICRSQQDPLIGCDKEKLNRIFLKIPVACEVVYEKIRAAFLNKRILTRKKNELMAAHLSCRGLQHIIDVAYEVLGNPMFVSDLGYNILAFNKNADVGDPSWPTASREAELEAYERIKKLNDCGVFKRLYESLEPCIENFDYSPTRWMANKIVIKEKNIGHIAVVELHKPFVDMDLVLLQFLCEIVASELQKETISSGHFNNDFEHFLIDVLDQKITKPETIHKQGQKLKLNQQKYLLLATISFGKNAQNGMSLSYLKGIVKRLLRTEKIILYQNKITVFLASDKKAELSEIVKPRFRDFLETNEMNVGISQHFDDLTQLSKYYLQSVKAVELGITLTPKEKIFYYQNYAIYHLLETAGTLSNLKDFCNPVLMELLAYDKQYKTDYYHNLLIYLNNDGNVTKSAEYFQIHRNSMKYRIKKIEEILSISLSDMETKFSLVLSDKIISFLAEQNVSAN</sequence>
<dbReference type="PANTHER" id="PTHR33744">
    <property type="entry name" value="CARBOHYDRATE DIACID REGULATOR"/>
    <property type="match status" value="1"/>
</dbReference>
<reference evidence="3" key="1">
    <citation type="submission" date="2011-07" db="EMBL/GenBank/DDBJ databases">
        <title>Complete genome sequence of Acetobacterium woodii.</title>
        <authorList>
            <person name="Poehlein A."/>
            <person name="Schmidt S."/>
            <person name="Kaster A.-K."/>
            <person name="Goenrich M."/>
            <person name="Vollmers J."/>
            <person name="Thuermer A."/>
            <person name="Gottschalk G."/>
            <person name="Thauer R.K."/>
            <person name="Daniel R."/>
            <person name="Mueller V."/>
        </authorList>
    </citation>
    <scope>NUCLEOTIDE SEQUENCE [LARGE SCALE GENOMIC DNA]</scope>
    <source>
        <strain evidence="3">ATCC 29683 / DSM 1030 / JCM 2381 / KCTC 1655 / WB1</strain>
    </source>
</reference>
<dbReference type="HOGENOM" id="CLU_035898_0_0_9"/>
<dbReference type="InterPro" id="IPR051448">
    <property type="entry name" value="CdaR-like_regulators"/>
</dbReference>
<proteinExistence type="predicted"/>
<evidence type="ECO:0000313" key="2">
    <source>
        <dbReference type="EMBL" id="AFA49501.1"/>
    </source>
</evidence>
<reference evidence="2 3" key="2">
    <citation type="journal article" date="2012" name="PLoS ONE">
        <title>An ancient pathway combining carbon dioxide fixation with the generation and utilization of a sodium ion gradient for ATP synthesis.</title>
        <authorList>
            <person name="Poehlein A."/>
            <person name="Schmidt S."/>
            <person name="Kaster A.K."/>
            <person name="Goenrich M."/>
            <person name="Vollmers J."/>
            <person name="Thurmer A."/>
            <person name="Bertsch J."/>
            <person name="Schuchmann K."/>
            <person name="Voigt B."/>
            <person name="Hecker M."/>
            <person name="Daniel R."/>
            <person name="Thauer R.K."/>
            <person name="Gottschalk G."/>
            <person name="Muller V."/>
        </authorList>
    </citation>
    <scope>NUCLEOTIDE SEQUENCE [LARGE SCALE GENOMIC DNA]</scope>
    <source>
        <strain evidence="3">ATCC 29683 / DSM 1030 / JCM 2381 / KCTC 1655 / WB1</strain>
    </source>
</reference>
<dbReference type="AlphaFoldDB" id="H6LG25"/>
<feature type="domain" description="PucR C-terminal helix-turn-helix" evidence="1">
    <location>
        <begin position="457"/>
        <end position="508"/>
    </location>
</feature>
<dbReference type="PANTHER" id="PTHR33744:SF1">
    <property type="entry name" value="DNA-BINDING TRANSCRIPTIONAL ACTIVATOR ADER"/>
    <property type="match status" value="1"/>
</dbReference>